<organism evidence="1 2">
    <name type="scientific">Colletotrichum truncatum</name>
    <name type="common">Anthracnose fungus</name>
    <name type="synonym">Colletotrichum capsici</name>
    <dbReference type="NCBI Taxonomy" id="5467"/>
    <lineage>
        <taxon>Eukaryota</taxon>
        <taxon>Fungi</taxon>
        <taxon>Dikarya</taxon>
        <taxon>Ascomycota</taxon>
        <taxon>Pezizomycotina</taxon>
        <taxon>Sordariomycetes</taxon>
        <taxon>Hypocreomycetidae</taxon>
        <taxon>Glomerellales</taxon>
        <taxon>Glomerellaceae</taxon>
        <taxon>Colletotrichum</taxon>
        <taxon>Colletotrichum truncatum species complex</taxon>
    </lineage>
</organism>
<sequence length="62" mass="6478">MPSSLTPRFAQHCVQPANCGAVVQGTACDFCCPANVKPDSTHCKARDAKCADGGTTFNCDDD</sequence>
<gene>
    <name evidence="1" type="ORF">CTRU02_207862</name>
</gene>
<keyword evidence="2" id="KW-1185">Reference proteome</keyword>
<dbReference type="EMBL" id="VUJX02000004">
    <property type="protein sequence ID" value="KAL0938131.1"/>
    <property type="molecule type" value="Genomic_DNA"/>
</dbReference>
<reference evidence="1 2" key="1">
    <citation type="journal article" date="2020" name="Phytopathology">
        <title>Genome Sequence Resources of Colletotrichum truncatum, C. plurivorum, C. musicola, and C. sojae: Four Species Pathogenic to Soybean (Glycine max).</title>
        <authorList>
            <person name="Rogerio F."/>
            <person name="Boufleur T.R."/>
            <person name="Ciampi-Guillardi M."/>
            <person name="Sukno S.A."/>
            <person name="Thon M.R."/>
            <person name="Massola Junior N.S."/>
            <person name="Baroncelli R."/>
        </authorList>
    </citation>
    <scope>NUCLEOTIDE SEQUENCE [LARGE SCALE GENOMIC DNA]</scope>
    <source>
        <strain evidence="1 2">CMES1059</strain>
    </source>
</reference>
<name>A0ACC3Z218_COLTU</name>
<proteinExistence type="predicted"/>
<comment type="caution">
    <text evidence="1">The sequence shown here is derived from an EMBL/GenBank/DDBJ whole genome shotgun (WGS) entry which is preliminary data.</text>
</comment>
<evidence type="ECO:0000313" key="1">
    <source>
        <dbReference type="EMBL" id="KAL0938131.1"/>
    </source>
</evidence>
<dbReference type="Proteomes" id="UP000805649">
    <property type="component" value="Unassembled WGS sequence"/>
</dbReference>
<evidence type="ECO:0000313" key="2">
    <source>
        <dbReference type="Proteomes" id="UP000805649"/>
    </source>
</evidence>
<protein>
    <submittedName>
        <fullName evidence="1">Uncharacterized protein</fullName>
    </submittedName>
</protein>
<accession>A0ACC3Z218</accession>